<evidence type="ECO:0000259" key="5">
    <source>
        <dbReference type="Pfam" id="PF20148"/>
    </source>
</evidence>
<keyword evidence="2" id="KW-0677">Repeat</keyword>
<feature type="domain" description="RHS protein conserved region" evidence="4">
    <location>
        <begin position="1148"/>
        <end position="1183"/>
    </location>
</feature>
<evidence type="ECO:0000259" key="4">
    <source>
        <dbReference type="Pfam" id="PF03527"/>
    </source>
</evidence>
<proteinExistence type="inferred from homology"/>
<feature type="compositionally biased region" description="Polar residues" evidence="3">
    <location>
        <begin position="508"/>
        <end position="518"/>
    </location>
</feature>
<dbReference type="PANTHER" id="PTHR32305">
    <property type="match status" value="1"/>
</dbReference>
<accession>A0AAW4FD07</accession>
<dbReference type="Gene3D" id="3.90.930.1">
    <property type="match status" value="1"/>
</dbReference>
<dbReference type="InterPro" id="IPR056823">
    <property type="entry name" value="TEN-like_YD-shell"/>
</dbReference>
<dbReference type="InterPro" id="IPR006530">
    <property type="entry name" value="YD"/>
</dbReference>
<dbReference type="PANTHER" id="PTHR32305:SF15">
    <property type="entry name" value="PROTEIN RHSA-RELATED"/>
    <property type="match status" value="1"/>
</dbReference>
<dbReference type="Pfam" id="PF20148">
    <property type="entry name" value="DUF6531"/>
    <property type="match status" value="1"/>
</dbReference>
<comment type="caution">
    <text evidence="7">The sequence shown here is derived from an EMBL/GenBank/DDBJ whole genome shotgun (WGS) entry which is preliminary data.</text>
</comment>
<feature type="region of interest" description="Disordered" evidence="3">
    <location>
        <begin position="1342"/>
        <end position="1391"/>
    </location>
</feature>
<dbReference type="InterPro" id="IPR045351">
    <property type="entry name" value="DUF6531"/>
</dbReference>
<dbReference type="NCBIfam" id="TIGR03696">
    <property type="entry name" value="Rhs_assc_core"/>
    <property type="match status" value="1"/>
</dbReference>
<feature type="domain" description="Teneurin-like YD-shell" evidence="6">
    <location>
        <begin position="641"/>
        <end position="760"/>
    </location>
</feature>
<dbReference type="Proteomes" id="UP000655659">
    <property type="component" value="Unassembled WGS sequence"/>
</dbReference>
<protein>
    <submittedName>
        <fullName evidence="7">RHS repeat protein</fullName>
    </submittedName>
</protein>
<dbReference type="Pfam" id="PF03527">
    <property type="entry name" value="RHS"/>
    <property type="match status" value="1"/>
</dbReference>
<organism evidence="7 8">
    <name type="scientific">Escherichia coli</name>
    <dbReference type="NCBI Taxonomy" id="562"/>
    <lineage>
        <taxon>Bacteria</taxon>
        <taxon>Pseudomonadati</taxon>
        <taxon>Pseudomonadota</taxon>
        <taxon>Gammaproteobacteria</taxon>
        <taxon>Enterobacterales</taxon>
        <taxon>Enterobacteriaceae</taxon>
        <taxon>Escherichia</taxon>
    </lineage>
</organism>
<feature type="region of interest" description="Disordered" evidence="3">
    <location>
        <begin position="489"/>
        <end position="526"/>
    </location>
</feature>
<name>A0AAW4FD07_ECOLX</name>
<dbReference type="RefSeq" id="WP_202850444.1">
    <property type="nucleotide sequence ID" value="NZ_JAETYU010000071.1"/>
</dbReference>
<feature type="region of interest" description="Disordered" evidence="3">
    <location>
        <begin position="259"/>
        <end position="288"/>
    </location>
</feature>
<feature type="domain" description="DUF6531" evidence="5">
    <location>
        <begin position="47"/>
        <end position="123"/>
    </location>
</feature>
<dbReference type="NCBIfam" id="NF041261">
    <property type="entry name" value="RHS_core"/>
    <property type="match status" value="1"/>
</dbReference>
<dbReference type="InterPro" id="IPR001826">
    <property type="entry name" value="RHS"/>
</dbReference>
<comment type="similarity">
    <text evidence="1">Belongs to the RHS family.</text>
</comment>
<dbReference type="InterPro" id="IPR050708">
    <property type="entry name" value="T6SS_VgrG/RHS"/>
</dbReference>
<evidence type="ECO:0000256" key="3">
    <source>
        <dbReference type="SAM" id="MobiDB-lite"/>
    </source>
</evidence>
<dbReference type="InterPro" id="IPR031325">
    <property type="entry name" value="RHS_repeat"/>
</dbReference>
<dbReference type="InterPro" id="IPR053422">
    <property type="entry name" value="RHS_domain"/>
</dbReference>
<reference evidence="7" key="1">
    <citation type="submission" date="2021-01" db="EMBL/GenBank/DDBJ databases">
        <title>Genomes of Escherichia coli STEC strains from raw meat-based diets for companion animals.</title>
        <authorList>
            <person name="Stevens M.J.A."/>
            <person name="Stephan R."/>
        </authorList>
    </citation>
    <scope>NUCLEOTIDE SEQUENCE</scope>
    <source>
        <strain evidence="7">ATC7-7</strain>
    </source>
</reference>
<dbReference type="Gene3D" id="2.180.10.10">
    <property type="entry name" value="RHS repeat-associated core"/>
    <property type="match status" value="2"/>
</dbReference>
<sequence>MGGKPAARQGDMTRKGLDIVQGSAGVLIGAPTGVACSVCPGGITYANPVNPVLGAKVLPGETDLALPGPLPFILSRAYSSYRTRTPAPVGVFGPGWKAPFDIRLQVHERELILNDNGGRSIHFEPLFPGEISYSRSESFWLARGGVAEQHSSQPLSALWQVLPEDVRLSPHMYLATNSLQGPWWILNWPERVPGADEVLPPEPPAYRVLTGVVDGFGRTLAFHRAAEGDVAGAVTGVTDGAGRRFHLALTTQAQRAEAFRKQRATSLSSPAGPRSVSSSSAFPDTLPAGTEYGADNGIRLEAVWLTHDPAYPDEQPTAPLACYTYTASGELRAVYDRSGTQVRGFTYDAEHAGRMVAHHYAGRPESRYRYDDTGRVTEQVNPEGLDYRFEYGQDRVTITDSLNRREVLYTEGEGGLKRVVKKGHADGSITRSEYDEAGRLKAQTDAAGRRTEYSLHMASGAVTAVTGPDGRTVRYGYNSQRQVTSVTYPDGLRSSREYDEKGRLAAETSRSGETTSYSYDDPASELPTGIEDATGSTKQMAWSRYGQLLAFTDCSGYTTRYEYDRYGQQIAVHREEGISTYSSYNPRGQLVSQKDAQGRETRYEYSAAGDLTATISPDGKRSTIEYDKRGRPVSVTEGGLTRSMGYDAAGRITVLTNENGSQSTFRYDPVDRLTEQRGFDGRTQRYHYDLTGKLTQSEDEGLITLWHYDASDRITHRTVNGDPAEQWQYDEHGWLTTLSHTSEGHRVSVHYGYDDKGRLTGERQTVENPETGEMLWEHETGHAYSEQGLATRQEPDGLPPVEWLTYGSGYLAGMKLGGMPLVEYTRDRLHRETARSFGGEAYELATAWNTSGQLRSRHLNLPQLDRDYDWNDNGQLIRISGPQESREYRYSDTGRLTGVHTTAANLDIDIPYATDPAGNRLPDPELHPDSTFTAWPDNRIAEDAHYVYRYDEYGRLAEKTDRIPEGVIRMHDERTHHYDSQHRLVFYTRIQHGEPQVESRYLYDPLGRRTGKRVWRRERDLTGWMSLSRKPEVTWYGWDGDRLTTIQTGTTRIQTVYEPGSFTPLLRIETENGEQAKARHRSLAEVLQEDTGVTLPAELSVMLGRLERELRAGAVSAESEAWLAQCGLTAAQMAAQLEAEYIPERKLHLYHCDHRGLPLALISPEGETAWQGEYDEWGNLLGETSAQHLQQSLRLPGQQYDEESGLYYNRNRYYDPLQGRYITQDPIGLKGGWNLYAYPLNPVQRGDPLGLSGETLVLGSATTVTGTEFGGALLSGGAATFDAVTAAMASAAPALGAMAVVAGPMGYDLLANDGRAGKALSDGQLINSQAEMCYWTSSCPLDSPHENDNSSGSQPNVGKDLTDEEKNCLAGGSTGSPGGWGPEDENSARDRMQHERYKDELRQKMGKPDVTDSNLKNIIDDLYRPNAKVGSGSTADAVRYELATGEKVGGRGHVLKAQDYTRALQDWLDKNPTASPGDRAAAENVLQDLQNALGGK</sequence>
<dbReference type="EMBL" id="JAETYU010000071">
    <property type="protein sequence ID" value="MBL6206717.1"/>
    <property type="molecule type" value="Genomic_DNA"/>
</dbReference>
<dbReference type="InterPro" id="IPR022385">
    <property type="entry name" value="Rhs_assc_core"/>
</dbReference>
<gene>
    <name evidence="7" type="ORF">JNA68_26650</name>
</gene>
<evidence type="ECO:0000313" key="7">
    <source>
        <dbReference type="EMBL" id="MBL6206717.1"/>
    </source>
</evidence>
<feature type="compositionally biased region" description="Gly residues" evidence="3">
    <location>
        <begin position="1372"/>
        <end position="1381"/>
    </location>
</feature>
<evidence type="ECO:0000259" key="6">
    <source>
        <dbReference type="Pfam" id="PF25023"/>
    </source>
</evidence>
<dbReference type="PRINTS" id="PR00394">
    <property type="entry name" value="RHSPROTEIN"/>
</dbReference>
<evidence type="ECO:0000256" key="1">
    <source>
        <dbReference type="ARBA" id="ARBA00009455"/>
    </source>
</evidence>
<feature type="compositionally biased region" description="Low complexity" evidence="3">
    <location>
        <begin position="266"/>
        <end position="280"/>
    </location>
</feature>
<dbReference type="Pfam" id="PF05593">
    <property type="entry name" value="RHS_repeat"/>
    <property type="match status" value="5"/>
</dbReference>
<dbReference type="Pfam" id="PF25023">
    <property type="entry name" value="TEN_YD-shell"/>
    <property type="match status" value="1"/>
</dbReference>
<feature type="compositionally biased region" description="Basic and acidic residues" evidence="3">
    <location>
        <begin position="493"/>
        <end position="504"/>
    </location>
</feature>
<dbReference type="NCBIfam" id="TIGR01643">
    <property type="entry name" value="YD_repeat_2x"/>
    <property type="match status" value="7"/>
</dbReference>
<evidence type="ECO:0000313" key="8">
    <source>
        <dbReference type="Proteomes" id="UP000655659"/>
    </source>
</evidence>
<evidence type="ECO:0000256" key="2">
    <source>
        <dbReference type="ARBA" id="ARBA00022737"/>
    </source>
</evidence>